<name>A0A653D2P2_CALMS</name>
<sequence length="294" mass="33019">MDMHSVTTKDVYALLSTIAPQIATIQSDIVAIRNDLQNFKSDIDSINVKVTKLEIENKKLRSKLQTLESKTKKYSLIIYGLPGTEESTEKEVIDLVSNKLKISFEQKDLRDCFRFGKTIEGKHRPTSIELSTYSIKQSILTQARKLPKGSGIFISPEYTTEEYIKRKVLHSNLIAARKKNNSAYIKGGILYVNGDKLTYEDLLEQEEVDEEVEDEADKDLEEANENKPPCNPQEKVHIFNQEKKCNIHQAEIGTISASPGASTGSGAISKQQPKSGPTTRNRLNSLKKTQKNST</sequence>
<feature type="region of interest" description="Disordered" evidence="2">
    <location>
        <begin position="214"/>
        <end position="235"/>
    </location>
</feature>
<evidence type="ECO:0000313" key="4">
    <source>
        <dbReference type="Proteomes" id="UP000410492"/>
    </source>
</evidence>
<feature type="compositionally biased region" description="Acidic residues" evidence="2">
    <location>
        <begin position="214"/>
        <end position="223"/>
    </location>
</feature>
<dbReference type="OrthoDB" id="6777367at2759"/>
<keyword evidence="4" id="KW-1185">Reference proteome</keyword>
<reference evidence="3 4" key="1">
    <citation type="submission" date="2019-01" db="EMBL/GenBank/DDBJ databases">
        <authorList>
            <person name="Sayadi A."/>
        </authorList>
    </citation>
    <scope>NUCLEOTIDE SEQUENCE [LARGE SCALE GENOMIC DNA]</scope>
</reference>
<proteinExistence type="predicted"/>
<organism evidence="3 4">
    <name type="scientific">Callosobruchus maculatus</name>
    <name type="common">Southern cowpea weevil</name>
    <name type="synonym">Pulse bruchid</name>
    <dbReference type="NCBI Taxonomy" id="64391"/>
    <lineage>
        <taxon>Eukaryota</taxon>
        <taxon>Metazoa</taxon>
        <taxon>Ecdysozoa</taxon>
        <taxon>Arthropoda</taxon>
        <taxon>Hexapoda</taxon>
        <taxon>Insecta</taxon>
        <taxon>Pterygota</taxon>
        <taxon>Neoptera</taxon>
        <taxon>Endopterygota</taxon>
        <taxon>Coleoptera</taxon>
        <taxon>Polyphaga</taxon>
        <taxon>Cucujiformia</taxon>
        <taxon>Chrysomeloidea</taxon>
        <taxon>Chrysomelidae</taxon>
        <taxon>Bruchinae</taxon>
        <taxon>Bruchini</taxon>
        <taxon>Callosobruchus</taxon>
    </lineage>
</organism>
<gene>
    <name evidence="3" type="ORF">CALMAC_LOCUS13901</name>
</gene>
<feature type="compositionally biased region" description="Low complexity" evidence="2">
    <location>
        <begin position="256"/>
        <end position="269"/>
    </location>
</feature>
<feature type="compositionally biased region" description="Polar residues" evidence="2">
    <location>
        <begin position="270"/>
        <end position="294"/>
    </location>
</feature>
<dbReference type="AlphaFoldDB" id="A0A653D2P2"/>
<evidence type="ECO:0000256" key="1">
    <source>
        <dbReference type="SAM" id="Coils"/>
    </source>
</evidence>
<dbReference type="EMBL" id="CAACVG010009875">
    <property type="protein sequence ID" value="VEN54423.1"/>
    <property type="molecule type" value="Genomic_DNA"/>
</dbReference>
<dbReference type="Proteomes" id="UP000410492">
    <property type="component" value="Unassembled WGS sequence"/>
</dbReference>
<keyword evidence="1" id="KW-0175">Coiled coil</keyword>
<evidence type="ECO:0000313" key="3">
    <source>
        <dbReference type="EMBL" id="VEN54423.1"/>
    </source>
</evidence>
<feature type="coiled-coil region" evidence="1">
    <location>
        <begin position="36"/>
        <end position="70"/>
    </location>
</feature>
<protein>
    <submittedName>
        <fullName evidence="3">Uncharacterized protein</fullName>
    </submittedName>
</protein>
<evidence type="ECO:0000256" key="2">
    <source>
        <dbReference type="SAM" id="MobiDB-lite"/>
    </source>
</evidence>
<accession>A0A653D2P2</accession>
<feature type="region of interest" description="Disordered" evidence="2">
    <location>
        <begin position="256"/>
        <end position="294"/>
    </location>
</feature>